<gene>
    <name evidence="1" type="ORF">C1SCF055_LOCUS6792</name>
</gene>
<reference evidence="2" key="2">
    <citation type="submission" date="2024-04" db="EMBL/GenBank/DDBJ databases">
        <authorList>
            <person name="Chen Y."/>
            <person name="Shah S."/>
            <person name="Dougan E. K."/>
            <person name="Thang M."/>
            <person name="Chan C."/>
        </authorList>
    </citation>
    <scope>NUCLEOTIDE SEQUENCE [LARGE SCALE GENOMIC DNA]</scope>
</reference>
<organism evidence="1">
    <name type="scientific">Cladocopium goreaui</name>
    <dbReference type="NCBI Taxonomy" id="2562237"/>
    <lineage>
        <taxon>Eukaryota</taxon>
        <taxon>Sar</taxon>
        <taxon>Alveolata</taxon>
        <taxon>Dinophyceae</taxon>
        <taxon>Suessiales</taxon>
        <taxon>Symbiodiniaceae</taxon>
        <taxon>Cladocopium</taxon>
    </lineage>
</organism>
<reference evidence="1" key="1">
    <citation type="submission" date="2022-10" db="EMBL/GenBank/DDBJ databases">
        <authorList>
            <person name="Chen Y."/>
            <person name="Dougan E. K."/>
            <person name="Chan C."/>
            <person name="Rhodes N."/>
            <person name="Thang M."/>
        </authorList>
    </citation>
    <scope>NUCLEOTIDE SEQUENCE</scope>
</reference>
<evidence type="ECO:0000313" key="1">
    <source>
        <dbReference type="EMBL" id="CAI3978789.1"/>
    </source>
</evidence>
<dbReference type="EMBL" id="CAMXCT020000436">
    <property type="protein sequence ID" value="CAL1132164.1"/>
    <property type="molecule type" value="Genomic_DNA"/>
</dbReference>
<dbReference type="EMBL" id="CAMXCT010000436">
    <property type="protein sequence ID" value="CAI3978789.1"/>
    <property type="molecule type" value="Genomic_DNA"/>
</dbReference>
<accession>A0A9P1BSS0</accession>
<dbReference type="AlphaFoldDB" id="A0A9P1BSS0"/>
<dbReference type="OrthoDB" id="427098at2759"/>
<evidence type="ECO:0000313" key="2">
    <source>
        <dbReference type="EMBL" id="CAL1132164.1"/>
    </source>
</evidence>
<dbReference type="EMBL" id="CAMXCT030000436">
    <property type="protein sequence ID" value="CAL4766101.1"/>
    <property type="molecule type" value="Genomic_DNA"/>
</dbReference>
<dbReference type="Proteomes" id="UP001152797">
    <property type="component" value="Unassembled WGS sequence"/>
</dbReference>
<protein>
    <submittedName>
        <fullName evidence="1">Uncharacterized protein</fullName>
    </submittedName>
</protein>
<proteinExistence type="predicted"/>
<evidence type="ECO:0000313" key="3">
    <source>
        <dbReference type="Proteomes" id="UP001152797"/>
    </source>
</evidence>
<sequence length="214" mass="23713">MAAVATAGSLQSHLHSPHSLGAIGALTKRSGSVPGSARGTACSNETDAVPLFKKHLEATEEKLSVQIGRVQQQNEKLREAAFSRVDAKLCGFEALQPKIDRRLAELSGNLQGLSSELQVQIRRADQMDSRLRSWKQELEDTIDARFAELERSFQQIESSARLSSSCSEDSINRWSRRLLRLEGLVDERTARTRDGTQKASIRTNSDCLLHRSKA</sequence>
<name>A0A9P1BSS0_9DINO</name>
<comment type="caution">
    <text evidence="1">The sequence shown here is derived from an EMBL/GenBank/DDBJ whole genome shotgun (WGS) entry which is preliminary data.</text>
</comment>
<keyword evidence="3" id="KW-1185">Reference proteome</keyword>